<sequence>MIIQWNAKFLGLATRQHANSQSPDYIQWTNTTDAKRLYYIRRNQSPWLSPAVFTRKKDGSLRLCVDCRQLNNRTRGHPLSLPDEVQSRLREATRFSVLDLHCGFRELPVRDVEKTAFFPGPRTGLYEFLTVPFGLTNGPSPFQRLMDVALEGIDRHFVFEKVSATGLTIRGSKCRIRVSEVSFLGHIFSSKGMQPVPKFDAWWIGQSQLTTALHWASILLSGVHWASVVLSAHFSDIATPLHNQTEKDAPIVWSEECQESFETLKKALSSEPILALPDCAVEFGLFTDASQHRLGAILEHRNHVIAYASKVLRPAERNYSGVEKECLATVFVVEQFRHYLLGSRFTIYTDHGCRDKRSKAKLRDRRRRSWISYCPGKANKADTISRRRETRKKLTDDGQNVVSDHEDELRTARLNDPE</sequence>
<keyword evidence="3" id="KW-0548">Nucleotidyltransferase</keyword>
<dbReference type="CDD" id="cd01647">
    <property type="entry name" value="RT_LTR"/>
    <property type="match status" value="1"/>
</dbReference>
<dbReference type="FunFam" id="3.10.20.370:FF:000001">
    <property type="entry name" value="Retrovirus-related Pol polyprotein from transposon 17.6-like protein"/>
    <property type="match status" value="1"/>
</dbReference>
<keyword evidence="4" id="KW-0511">Multifunctional enzyme</keyword>
<keyword evidence="3" id="KW-0808">Transferase</keyword>
<reference evidence="8" key="1">
    <citation type="journal article" date="2014" name="Nat. Genet.">
        <title>Genome and transcriptome of the porcine whipworm Trichuris suis.</title>
        <authorList>
            <person name="Jex A.R."/>
            <person name="Nejsum P."/>
            <person name="Schwarz E.M."/>
            <person name="Hu L."/>
            <person name="Young N.D."/>
            <person name="Hall R.S."/>
            <person name="Korhonen P.K."/>
            <person name="Liao S."/>
            <person name="Thamsborg S."/>
            <person name="Xia J."/>
            <person name="Xu P."/>
            <person name="Wang S."/>
            <person name="Scheerlinck J.P."/>
            <person name="Hofmann A."/>
            <person name="Sternberg P.W."/>
            <person name="Wang J."/>
            <person name="Gasser R.B."/>
        </authorList>
    </citation>
    <scope>NUCLEOTIDE SEQUENCE [LARGE SCALE GENOMIC DNA]</scope>
    <source>
        <strain evidence="8">DCEP-RM93F</strain>
    </source>
</reference>
<dbReference type="Proteomes" id="UP000030758">
    <property type="component" value="Unassembled WGS sequence"/>
</dbReference>
<keyword evidence="3" id="KW-0695">RNA-directed DNA polymerase</keyword>
<dbReference type="EMBL" id="KL367519">
    <property type="protein sequence ID" value="KFD67017.1"/>
    <property type="molecule type" value="Genomic_DNA"/>
</dbReference>
<gene>
    <name evidence="8" type="ORF">M514_20883</name>
</gene>
<accession>A0A085NC21</accession>
<dbReference type="InterPro" id="IPR043128">
    <property type="entry name" value="Rev_trsase/Diguanyl_cyclase"/>
</dbReference>
<dbReference type="AlphaFoldDB" id="A0A085NC21"/>
<evidence type="ECO:0000256" key="1">
    <source>
        <dbReference type="ARBA" id="ARBA00022722"/>
    </source>
</evidence>
<keyword evidence="2" id="KW-0255">Endonuclease</keyword>
<feature type="region of interest" description="Disordered" evidence="5">
    <location>
        <begin position="382"/>
        <end position="418"/>
    </location>
</feature>
<evidence type="ECO:0000256" key="5">
    <source>
        <dbReference type="SAM" id="MobiDB-lite"/>
    </source>
</evidence>
<organism evidence="8">
    <name type="scientific">Trichuris suis</name>
    <name type="common">pig whipworm</name>
    <dbReference type="NCBI Taxonomy" id="68888"/>
    <lineage>
        <taxon>Eukaryota</taxon>
        <taxon>Metazoa</taxon>
        <taxon>Ecdysozoa</taxon>
        <taxon>Nematoda</taxon>
        <taxon>Enoplea</taxon>
        <taxon>Dorylaimia</taxon>
        <taxon>Trichinellida</taxon>
        <taxon>Trichuridae</taxon>
        <taxon>Trichuris</taxon>
    </lineage>
</organism>
<dbReference type="Gene3D" id="3.10.10.10">
    <property type="entry name" value="HIV Type 1 Reverse Transcriptase, subunit A, domain 1"/>
    <property type="match status" value="1"/>
</dbReference>
<proteinExistence type="predicted"/>
<dbReference type="PANTHER" id="PTHR37984">
    <property type="entry name" value="PROTEIN CBG26694"/>
    <property type="match status" value="1"/>
</dbReference>
<evidence type="ECO:0000256" key="2">
    <source>
        <dbReference type="ARBA" id="ARBA00022759"/>
    </source>
</evidence>
<dbReference type="InterPro" id="IPR000477">
    <property type="entry name" value="RT_dom"/>
</dbReference>
<dbReference type="GO" id="GO:0004519">
    <property type="term" value="F:endonuclease activity"/>
    <property type="evidence" value="ECO:0007669"/>
    <property type="project" value="UniProtKB-KW"/>
</dbReference>
<keyword evidence="1" id="KW-0540">Nuclease</keyword>
<dbReference type="CDD" id="cd09274">
    <property type="entry name" value="RNase_HI_RT_Ty3"/>
    <property type="match status" value="1"/>
</dbReference>
<dbReference type="Pfam" id="PF00078">
    <property type="entry name" value="RVT_1"/>
    <property type="match status" value="1"/>
</dbReference>
<evidence type="ECO:0000256" key="3">
    <source>
        <dbReference type="ARBA" id="ARBA00022918"/>
    </source>
</evidence>
<dbReference type="InterPro" id="IPR041577">
    <property type="entry name" value="RT_RNaseH_2"/>
</dbReference>
<dbReference type="Gene3D" id="3.30.70.270">
    <property type="match status" value="3"/>
</dbReference>
<feature type="domain" description="Reverse transcriptase" evidence="6">
    <location>
        <begin position="55"/>
        <end position="156"/>
    </location>
</feature>
<dbReference type="GO" id="GO:0003964">
    <property type="term" value="F:RNA-directed DNA polymerase activity"/>
    <property type="evidence" value="ECO:0007669"/>
    <property type="project" value="UniProtKB-KW"/>
</dbReference>
<name>A0A085NC21_9BILA</name>
<feature type="compositionally biased region" description="Basic and acidic residues" evidence="5">
    <location>
        <begin position="403"/>
        <end position="418"/>
    </location>
</feature>
<evidence type="ECO:0000256" key="4">
    <source>
        <dbReference type="ARBA" id="ARBA00023268"/>
    </source>
</evidence>
<dbReference type="SUPFAM" id="SSF56672">
    <property type="entry name" value="DNA/RNA polymerases"/>
    <property type="match status" value="1"/>
</dbReference>
<dbReference type="InterPro" id="IPR050951">
    <property type="entry name" value="Retrovirus_Pol_polyprotein"/>
</dbReference>
<evidence type="ECO:0000259" key="7">
    <source>
        <dbReference type="Pfam" id="PF17919"/>
    </source>
</evidence>
<keyword evidence="2" id="KW-0378">Hydrolase</keyword>
<dbReference type="PANTHER" id="PTHR37984:SF5">
    <property type="entry name" value="PROTEIN NYNRIN-LIKE"/>
    <property type="match status" value="1"/>
</dbReference>
<evidence type="ECO:0000259" key="6">
    <source>
        <dbReference type="Pfam" id="PF00078"/>
    </source>
</evidence>
<protein>
    <submittedName>
        <fullName evidence="8">Uncharacterized protein</fullName>
    </submittedName>
</protein>
<feature type="domain" description="Reverse transcriptase/retrotransposon-derived protein RNase H-like" evidence="7">
    <location>
        <begin position="253"/>
        <end position="347"/>
    </location>
</feature>
<dbReference type="Pfam" id="PF17919">
    <property type="entry name" value="RT_RNaseH_2"/>
    <property type="match status" value="1"/>
</dbReference>
<evidence type="ECO:0000313" key="8">
    <source>
        <dbReference type="EMBL" id="KFD67017.1"/>
    </source>
</evidence>
<feature type="compositionally biased region" description="Basic and acidic residues" evidence="5">
    <location>
        <begin position="382"/>
        <end position="396"/>
    </location>
</feature>
<dbReference type="InterPro" id="IPR043502">
    <property type="entry name" value="DNA/RNA_pol_sf"/>
</dbReference>